<reference evidence="3 4" key="1">
    <citation type="submission" date="2017-10" db="EMBL/GenBank/DDBJ databases">
        <title>Genome announcement of Methylocella silvestris TVC from permafrost.</title>
        <authorList>
            <person name="Wang J."/>
            <person name="Geng K."/>
            <person name="Ul-Haque F."/>
            <person name="Crombie A.T."/>
            <person name="Street L.E."/>
            <person name="Wookey P.A."/>
            <person name="Murrell J.C."/>
            <person name="Pratscher J."/>
        </authorList>
    </citation>
    <scope>NUCLEOTIDE SEQUENCE [LARGE SCALE GENOMIC DNA]</scope>
    <source>
        <strain evidence="3 4">TVC</strain>
    </source>
</reference>
<evidence type="ECO:0000313" key="4">
    <source>
        <dbReference type="Proteomes" id="UP000236286"/>
    </source>
</evidence>
<keyword evidence="2" id="KW-0732">Signal</keyword>
<dbReference type="AlphaFoldDB" id="A0A2J7TJW8"/>
<protein>
    <submittedName>
        <fullName evidence="3">Uncharacterized protein</fullName>
    </submittedName>
</protein>
<feature type="region of interest" description="Disordered" evidence="1">
    <location>
        <begin position="118"/>
        <end position="181"/>
    </location>
</feature>
<comment type="caution">
    <text evidence="3">The sequence shown here is derived from an EMBL/GenBank/DDBJ whole genome shotgun (WGS) entry which is preliminary data.</text>
</comment>
<organism evidence="3 4">
    <name type="scientific">Methylocella silvestris</name>
    <dbReference type="NCBI Taxonomy" id="199596"/>
    <lineage>
        <taxon>Bacteria</taxon>
        <taxon>Pseudomonadati</taxon>
        <taxon>Pseudomonadota</taxon>
        <taxon>Alphaproteobacteria</taxon>
        <taxon>Hyphomicrobiales</taxon>
        <taxon>Beijerinckiaceae</taxon>
        <taxon>Methylocella</taxon>
    </lineage>
</organism>
<dbReference type="PROSITE" id="PS51257">
    <property type="entry name" value="PROKAR_LIPOPROTEIN"/>
    <property type="match status" value="1"/>
</dbReference>
<evidence type="ECO:0000256" key="2">
    <source>
        <dbReference type="SAM" id="SignalP"/>
    </source>
</evidence>
<proteinExistence type="predicted"/>
<evidence type="ECO:0000256" key="1">
    <source>
        <dbReference type="SAM" id="MobiDB-lite"/>
    </source>
</evidence>
<feature type="signal peptide" evidence="2">
    <location>
        <begin position="1"/>
        <end position="18"/>
    </location>
</feature>
<feature type="chain" id="PRO_5014443487" evidence="2">
    <location>
        <begin position="19"/>
        <end position="181"/>
    </location>
</feature>
<accession>A0A2J7TJW8</accession>
<sequence>MRRLIGMAAGLAFSACVAAEGAQAAPAFGGDLGALAEGAAALPLEEAQYAWGGRNYCWYPNGWQGPGWYWCGYAFRPGYGWGGGYGWRGWGVPGGYRPGWNGNRPGWNGGGVWHGGGRPGWQGGGRPGWHGGGGNWHGGGRPGGGGNWHGGGRPGGGGGRPGGGGHGGGGYGGGGHGGGHR</sequence>
<name>A0A2J7TJW8_METSI</name>
<dbReference type="Proteomes" id="UP000236286">
    <property type="component" value="Unassembled WGS sequence"/>
</dbReference>
<dbReference type="EMBL" id="PDZR01000003">
    <property type="protein sequence ID" value="PNG27069.1"/>
    <property type="molecule type" value="Genomic_DNA"/>
</dbReference>
<dbReference type="RefSeq" id="WP_102842658.1">
    <property type="nucleotide sequence ID" value="NZ_PDZR01000003.1"/>
</dbReference>
<gene>
    <name evidence="3" type="ORF">CR492_05065</name>
</gene>
<evidence type="ECO:0000313" key="3">
    <source>
        <dbReference type="EMBL" id="PNG27069.1"/>
    </source>
</evidence>